<dbReference type="AlphaFoldDB" id="A0A9D0Z0U6"/>
<comment type="similarity">
    <text evidence="1 3 5">Belongs to the GrpE family.</text>
</comment>
<dbReference type="InterPro" id="IPR000740">
    <property type="entry name" value="GrpE"/>
</dbReference>
<evidence type="ECO:0000256" key="2">
    <source>
        <dbReference type="ARBA" id="ARBA00023186"/>
    </source>
</evidence>
<gene>
    <name evidence="3 8" type="primary">grpE</name>
    <name evidence="8" type="ORF">IAC85_06630</name>
</gene>
<protein>
    <recommendedName>
        <fullName evidence="3 4">Protein GrpE</fullName>
    </recommendedName>
    <alternativeName>
        <fullName evidence="3">HSP-70 cofactor</fullName>
    </alternativeName>
</protein>
<evidence type="ECO:0000256" key="5">
    <source>
        <dbReference type="RuleBase" id="RU004478"/>
    </source>
</evidence>
<keyword evidence="6" id="KW-0175">Coiled coil</keyword>
<dbReference type="PANTHER" id="PTHR21237">
    <property type="entry name" value="GRPE PROTEIN"/>
    <property type="match status" value="1"/>
</dbReference>
<feature type="region of interest" description="Disordered" evidence="7">
    <location>
        <begin position="1"/>
        <end position="61"/>
    </location>
</feature>
<feature type="coiled-coil region" evidence="6">
    <location>
        <begin position="71"/>
        <end position="105"/>
    </location>
</feature>
<dbReference type="GO" id="GO:0051087">
    <property type="term" value="F:protein-folding chaperone binding"/>
    <property type="evidence" value="ECO:0007669"/>
    <property type="project" value="InterPro"/>
</dbReference>
<dbReference type="PANTHER" id="PTHR21237:SF23">
    <property type="entry name" value="GRPE PROTEIN HOMOLOG, MITOCHONDRIAL"/>
    <property type="match status" value="1"/>
</dbReference>
<dbReference type="Gene3D" id="2.30.22.10">
    <property type="entry name" value="Head domain of nucleotide exchange factor GrpE"/>
    <property type="match status" value="1"/>
</dbReference>
<organism evidence="8 9">
    <name type="scientific">Candidatus Faecenecus gallistercoris</name>
    <dbReference type="NCBI Taxonomy" id="2840793"/>
    <lineage>
        <taxon>Bacteria</taxon>
        <taxon>Bacillati</taxon>
        <taxon>Bacillota</taxon>
        <taxon>Bacillota incertae sedis</taxon>
        <taxon>Candidatus Faecenecus</taxon>
    </lineage>
</organism>
<keyword evidence="3 4" id="KW-0346">Stress response</keyword>
<evidence type="ECO:0000256" key="7">
    <source>
        <dbReference type="SAM" id="MobiDB-lite"/>
    </source>
</evidence>
<accession>A0A9D0Z0U6</accession>
<feature type="compositionally biased region" description="Basic and acidic residues" evidence="7">
    <location>
        <begin position="49"/>
        <end position="61"/>
    </location>
</feature>
<dbReference type="HAMAP" id="MF_01151">
    <property type="entry name" value="GrpE"/>
    <property type="match status" value="1"/>
</dbReference>
<reference evidence="8" key="2">
    <citation type="journal article" date="2021" name="PeerJ">
        <title>Extensive microbial diversity within the chicken gut microbiome revealed by metagenomics and culture.</title>
        <authorList>
            <person name="Gilroy R."/>
            <person name="Ravi A."/>
            <person name="Getino M."/>
            <person name="Pursley I."/>
            <person name="Horton D.L."/>
            <person name="Alikhan N.F."/>
            <person name="Baker D."/>
            <person name="Gharbi K."/>
            <person name="Hall N."/>
            <person name="Watson M."/>
            <person name="Adriaenssens E.M."/>
            <person name="Foster-Nyarko E."/>
            <person name="Jarju S."/>
            <person name="Secka A."/>
            <person name="Antonio M."/>
            <person name="Oren A."/>
            <person name="Chaudhuri R.R."/>
            <person name="La Ragione R."/>
            <person name="Hildebrand F."/>
            <person name="Pallen M.J."/>
        </authorList>
    </citation>
    <scope>NUCLEOTIDE SEQUENCE</scope>
    <source>
        <strain evidence="8">CHK165-10780</strain>
    </source>
</reference>
<evidence type="ECO:0000256" key="6">
    <source>
        <dbReference type="SAM" id="Coils"/>
    </source>
</evidence>
<dbReference type="GO" id="GO:0042803">
    <property type="term" value="F:protein homodimerization activity"/>
    <property type="evidence" value="ECO:0007669"/>
    <property type="project" value="InterPro"/>
</dbReference>
<dbReference type="InterPro" id="IPR013805">
    <property type="entry name" value="GrpE_CC"/>
</dbReference>
<dbReference type="Pfam" id="PF01025">
    <property type="entry name" value="GrpE"/>
    <property type="match status" value="1"/>
</dbReference>
<feature type="compositionally biased region" description="Low complexity" evidence="7">
    <location>
        <begin position="1"/>
        <end position="23"/>
    </location>
</feature>
<proteinExistence type="inferred from homology"/>
<dbReference type="Proteomes" id="UP000886725">
    <property type="component" value="Unassembled WGS sequence"/>
</dbReference>
<dbReference type="GO" id="GO:0006457">
    <property type="term" value="P:protein folding"/>
    <property type="evidence" value="ECO:0007669"/>
    <property type="project" value="InterPro"/>
</dbReference>
<dbReference type="CDD" id="cd00446">
    <property type="entry name" value="GrpE"/>
    <property type="match status" value="1"/>
</dbReference>
<dbReference type="EMBL" id="DVFU01000128">
    <property type="protein sequence ID" value="HIQ65394.1"/>
    <property type="molecule type" value="Genomic_DNA"/>
</dbReference>
<dbReference type="GO" id="GO:0005737">
    <property type="term" value="C:cytoplasm"/>
    <property type="evidence" value="ECO:0007669"/>
    <property type="project" value="UniProtKB-SubCell"/>
</dbReference>
<comment type="subunit">
    <text evidence="3">Homodimer.</text>
</comment>
<keyword evidence="3" id="KW-0963">Cytoplasm</keyword>
<dbReference type="PRINTS" id="PR00773">
    <property type="entry name" value="GRPEPROTEIN"/>
</dbReference>
<dbReference type="SUPFAM" id="SSF58014">
    <property type="entry name" value="Coiled-coil domain of nucleotide exchange factor GrpE"/>
    <property type="match status" value="1"/>
</dbReference>
<reference evidence="8" key="1">
    <citation type="submission" date="2020-10" db="EMBL/GenBank/DDBJ databases">
        <authorList>
            <person name="Gilroy R."/>
        </authorList>
    </citation>
    <scope>NUCLEOTIDE SEQUENCE</scope>
    <source>
        <strain evidence="8">CHK165-10780</strain>
    </source>
</reference>
<evidence type="ECO:0000256" key="1">
    <source>
        <dbReference type="ARBA" id="ARBA00009054"/>
    </source>
</evidence>
<dbReference type="Gene3D" id="3.90.20.20">
    <property type="match status" value="1"/>
</dbReference>
<evidence type="ECO:0000256" key="4">
    <source>
        <dbReference type="RuleBase" id="RU000639"/>
    </source>
</evidence>
<evidence type="ECO:0000256" key="3">
    <source>
        <dbReference type="HAMAP-Rule" id="MF_01151"/>
    </source>
</evidence>
<dbReference type="SUPFAM" id="SSF51064">
    <property type="entry name" value="Head domain of nucleotide exchange factor GrpE"/>
    <property type="match status" value="1"/>
</dbReference>
<comment type="subcellular location">
    <subcellularLocation>
        <location evidence="3">Cytoplasm</location>
    </subcellularLocation>
</comment>
<dbReference type="GO" id="GO:0051082">
    <property type="term" value="F:unfolded protein binding"/>
    <property type="evidence" value="ECO:0007669"/>
    <property type="project" value="TreeGrafter"/>
</dbReference>
<name>A0A9D0Z0U6_9FIRM</name>
<comment type="caution">
    <text evidence="8">The sequence shown here is derived from an EMBL/GenBank/DDBJ whole genome shotgun (WGS) entry which is preliminary data.</text>
</comment>
<comment type="function">
    <text evidence="3 4">Participates actively in the response to hyperosmotic and heat shock by preventing the aggregation of stress-denatured proteins, in association with DnaK and GrpE. It is the nucleotide exchange factor for DnaK and may function as a thermosensor. Unfolded proteins bind initially to DnaJ; upon interaction with the DnaJ-bound protein, DnaK hydrolyzes its bound ATP, resulting in the formation of a stable complex. GrpE releases ADP from DnaK; ATP binding to DnaK triggers the release of the substrate protein, thus completing the reaction cycle. Several rounds of ATP-dependent interactions between DnaJ, DnaK and GrpE are required for fully efficient folding.</text>
</comment>
<keyword evidence="2 3" id="KW-0143">Chaperone</keyword>
<feature type="compositionally biased region" description="Basic and acidic residues" evidence="7">
    <location>
        <begin position="25"/>
        <end position="36"/>
    </location>
</feature>
<dbReference type="InterPro" id="IPR009012">
    <property type="entry name" value="GrpE_head"/>
</dbReference>
<dbReference type="GO" id="GO:0000774">
    <property type="term" value="F:adenyl-nucleotide exchange factor activity"/>
    <property type="evidence" value="ECO:0007669"/>
    <property type="project" value="InterPro"/>
</dbReference>
<dbReference type="PROSITE" id="PS01071">
    <property type="entry name" value="GRPE"/>
    <property type="match status" value="1"/>
</dbReference>
<evidence type="ECO:0000313" key="9">
    <source>
        <dbReference type="Proteomes" id="UP000886725"/>
    </source>
</evidence>
<sequence length="222" mass="25431">MNNNETKNNETVKNTEQTNQTTQDFPKEKEPVKEETVQENTPESQPATEAKKEEIPESKDDAAYEYSSLDVDLLQKRVAELETKLLTAQAELVNYRKRKDEETSNLLKFANQDIITETIGVLDNFERAMKSASTSENTELQKFSQGIGMIYNQMKDILKKYGVEEIECLDKPFDHNTCEALMIGEVKDKPNDIVLEVFMKGYTLKGRVIRPAKVRVNQVKTK</sequence>
<evidence type="ECO:0000313" key="8">
    <source>
        <dbReference type="EMBL" id="HIQ65394.1"/>
    </source>
</evidence>